<dbReference type="SUPFAM" id="SSF52317">
    <property type="entry name" value="Class I glutamine amidotransferase-like"/>
    <property type="match status" value="1"/>
</dbReference>
<dbReference type="eggNOG" id="COG3828">
    <property type="taxonomic scope" value="Bacteria"/>
</dbReference>
<accession>B1ZZH9</accession>
<evidence type="ECO:0000313" key="2">
    <source>
        <dbReference type="EMBL" id="ACB76382.1"/>
    </source>
</evidence>
<sequence length="216" mass="23798">MKTALIVWGGWEGHEPKACADFFAAHLTNRGLAVQVQDSLNIFDDAARTAAFSLIVPIWTMGSITEQQEKNLVAAVMAGTGLAGFHGGMGDAFRGHIAFQWMVGGQFVAHPENIKDYTVNIVNRTDPITAGIPDFKVHSEQYYMLVDPRNEVLATTTMTPSPTAPWIAGVVMPCVWKKQHGAGRVFFSSLGHQRREFETVPEQLEITLRGMVWAAR</sequence>
<protein>
    <recommendedName>
        <fullName evidence="1">ThuA-like domain-containing protein</fullName>
    </recommendedName>
</protein>
<feature type="domain" description="ThuA-like" evidence="1">
    <location>
        <begin position="4"/>
        <end position="214"/>
    </location>
</feature>
<dbReference type="KEGG" id="ote:Oter_3102"/>
<dbReference type="RefSeq" id="WP_012375911.1">
    <property type="nucleotide sequence ID" value="NC_010571.1"/>
</dbReference>
<dbReference type="HOGENOM" id="CLU_100195_0_0_0"/>
<dbReference type="Proteomes" id="UP000007013">
    <property type="component" value="Chromosome"/>
</dbReference>
<reference evidence="2 3" key="1">
    <citation type="journal article" date="2011" name="J. Bacteriol.">
        <title>Genome sequence of the verrucomicrobium Opitutus terrae PB90-1, an abundant inhabitant of rice paddy soil ecosystems.</title>
        <authorList>
            <person name="van Passel M.W."/>
            <person name="Kant R."/>
            <person name="Palva A."/>
            <person name="Copeland A."/>
            <person name="Lucas S."/>
            <person name="Lapidus A."/>
            <person name="Glavina del Rio T."/>
            <person name="Pitluck S."/>
            <person name="Goltsman E."/>
            <person name="Clum A."/>
            <person name="Sun H."/>
            <person name="Schmutz J."/>
            <person name="Larimer F.W."/>
            <person name="Land M.L."/>
            <person name="Hauser L."/>
            <person name="Kyrpides N."/>
            <person name="Mikhailova N."/>
            <person name="Richardson P.P."/>
            <person name="Janssen P.H."/>
            <person name="de Vos W.M."/>
            <person name="Smidt H."/>
        </authorList>
    </citation>
    <scope>NUCLEOTIDE SEQUENCE [LARGE SCALE GENOMIC DNA]</scope>
    <source>
        <strain evidence="3">DSM 11246 / JCM 15787 / PB90-1</strain>
    </source>
</reference>
<name>B1ZZH9_OPITP</name>
<evidence type="ECO:0000259" key="1">
    <source>
        <dbReference type="Pfam" id="PF06283"/>
    </source>
</evidence>
<gene>
    <name evidence="2" type="ordered locus">Oter_3102</name>
</gene>
<dbReference type="AlphaFoldDB" id="B1ZZH9"/>
<dbReference type="EMBL" id="CP001032">
    <property type="protein sequence ID" value="ACB76382.1"/>
    <property type="molecule type" value="Genomic_DNA"/>
</dbReference>
<dbReference type="PANTHER" id="PTHR40469">
    <property type="entry name" value="SECRETED GLYCOSYL HYDROLASE"/>
    <property type="match status" value="1"/>
</dbReference>
<proteinExistence type="predicted"/>
<keyword evidence="3" id="KW-1185">Reference proteome</keyword>
<dbReference type="Gene3D" id="3.40.50.880">
    <property type="match status" value="1"/>
</dbReference>
<dbReference type="InterPro" id="IPR029010">
    <property type="entry name" value="ThuA-like"/>
</dbReference>
<dbReference type="PANTHER" id="PTHR40469:SF2">
    <property type="entry name" value="GALACTOSE-BINDING DOMAIN-LIKE SUPERFAMILY PROTEIN"/>
    <property type="match status" value="1"/>
</dbReference>
<organism evidence="2 3">
    <name type="scientific">Opitutus terrae (strain DSM 11246 / JCM 15787 / PB90-1)</name>
    <dbReference type="NCBI Taxonomy" id="452637"/>
    <lineage>
        <taxon>Bacteria</taxon>
        <taxon>Pseudomonadati</taxon>
        <taxon>Verrucomicrobiota</taxon>
        <taxon>Opitutia</taxon>
        <taxon>Opitutales</taxon>
        <taxon>Opitutaceae</taxon>
        <taxon>Opitutus</taxon>
    </lineage>
</organism>
<dbReference type="Pfam" id="PF06283">
    <property type="entry name" value="ThuA"/>
    <property type="match status" value="1"/>
</dbReference>
<dbReference type="STRING" id="452637.Oter_3102"/>
<evidence type="ECO:0000313" key="3">
    <source>
        <dbReference type="Proteomes" id="UP000007013"/>
    </source>
</evidence>
<dbReference type="InterPro" id="IPR029062">
    <property type="entry name" value="Class_I_gatase-like"/>
</dbReference>
<dbReference type="OrthoDB" id="9785923at2"/>